<evidence type="ECO:0000313" key="4">
    <source>
        <dbReference type="Proteomes" id="UP001177003"/>
    </source>
</evidence>
<protein>
    <submittedName>
        <fullName evidence="3">Uncharacterized protein</fullName>
    </submittedName>
</protein>
<accession>A0AA35YUV9</accession>
<keyword evidence="4" id="KW-1185">Reference proteome</keyword>
<dbReference type="Proteomes" id="UP001177003">
    <property type="component" value="Chromosome 4"/>
</dbReference>
<reference evidence="3" key="1">
    <citation type="submission" date="2023-04" db="EMBL/GenBank/DDBJ databases">
        <authorList>
            <person name="Vijverberg K."/>
            <person name="Xiong W."/>
            <person name="Schranz E."/>
        </authorList>
    </citation>
    <scope>NUCLEOTIDE SEQUENCE</scope>
</reference>
<sequence>MLKTVDSKNQILVKYLASINSSVLTGVLPQKEAEGSSKASNAPKKKKHVGKALTMEEEFSSQSTEVERMIHDEEPNDDDIMVSFTDIQFGPREENVPGSLIMSERLAFHSKSYDYEIQKLHGVAKEHHELFVEQVTKMKEPVDLKIAKLKSELSKEVQKMEQNYTLLHGQVDVITTAIAMWLSLILSILISLKSIQKRILRCSKRWMNHYQVSRSLFLRLIFRINQQSLKRLFLN</sequence>
<evidence type="ECO:0000313" key="3">
    <source>
        <dbReference type="EMBL" id="CAI9280701.1"/>
    </source>
</evidence>
<dbReference type="EMBL" id="OX465080">
    <property type="protein sequence ID" value="CAI9280701.1"/>
    <property type="molecule type" value="Genomic_DNA"/>
</dbReference>
<organism evidence="3 4">
    <name type="scientific">Lactuca saligna</name>
    <name type="common">Willowleaf lettuce</name>
    <dbReference type="NCBI Taxonomy" id="75948"/>
    <lineage>
        <taxon>Eukaryota</taxon>
        <taxon>Viridiplantae</taxon>
        <taxon>Streptophyta</taxon>
        <taxon>Embryophyta</taxon>
        <taxon>Tracheophyta</taxon>
        <taxon>Spermatophyta</taxon>
        <taxon>Magnoliopsida</taxon>
        <taxon>eudicotyledons</taxon>
        <taxon>Gunneridae</taxon>
        <taxon>Pentapetalae</taxon>
        <taxon>asterids</taxon>
        <taxon>campanulids</taxon>
        <taxon>Asterales</taxon>
        <taxon>Asteraceae</taxon>
        <taxon>Cichorioideae</taxon>
        <taxon>Cichorieae</taxon>
        <taxon>Lactucinae</taxon>
        <taxon>Lactuca</taxon>
    </lineage>
</organism>
<keyword evidence="2" id="KW-0812">Transmembrane</keyword>
<feature type="transmembrane region" description="Helical" evidence="2">
    <location>
        <begin position="173"/>
        <end position="195"/>
    </location>
</feature>
<proteinExistence type="predicted"/>
<gene>
    <name evidence="3" type="ORF">LSALG_LOCUS20435</name>
</gene>
<dbReference type="AlphaFoldDB" id="A0AA35YUV9"/>
<evidence type="ECO:0000256" key="2">
    <source>
        <dbReference type="SAM" id="Phobius"/>
    </source>
</evidence>
<keyword evidence="2" id="KW-1133">Transmembrane helix</keyword>
<feature type="region of interest" description="Disordered" evidence="1">
    <location>
        <begin position="32"/>
        <end position="51"/>
    </location>
</feature>
<keyword evidence="2" id="KW-0472">Membrane</keyword>
<name>A0AA35YUV9_LACSI</name>
<evidence type="ECO:0000256" key="1">
    <source>
        <dbReference type="SAM" id="MobiDB-lite"/>
    </source>
</evidence>